<feature type="chain" id="PRO_5035237461" evidence="13">
    <location>
        <begin position="19"/>
        <end position="783"/>
    </location>
</feature>
<dbReference type="SUPFAM" id="SSF56935">
    <property type="entry name" value="Porins"/>
    <property type="match status" value="1"/>
</dbReference>
<sequence length="783" mass="85912">MTLAVLLAFALPILPSQAQTAPPQSARSYSIAAGPLEDVLTRFTASAGIALSFDPALVAGLHSAGLSGSYTGDQGLRKILQGSGLAADAHGDGSYTLRKLPATGMQAESTLAPVTVTTTLYGSRETSVLNDSTASVGIVTADDIEDGQIRTFREGFRRLGNVMDSAYVSSGFVIRGMSSEGFVPGGTPVGSLYIDGVLQTRVNARRAPRSLWDAEQVEVYRGPQSTLSGRAAMTGAIYLKSKDPVFRQEAEISGTVGSDRLAGTAFMVNTPLVADEVAMRITGSYERSTSPVSFPTYTQFSNYDEYRTDLSYNLRGKILFAPKALPNTTALFTYAVGKENPADRFIGANANFGLDAERGDFYQWPTYAEYRPLRTQNAALEITHALSDRLKFTSSTGWNDGASRRISVELGTPGIASGIDGSIDDSLITQEFRFNYQGEKWKWVGGLYGSYQNTNTDLDITLPNGVIQRQVTGGKTDNVALFGEATYEFVPTWHATLGGRLDYLRNKEYQFASQRNLNGTMISRSNQADLDETNFVPKVALSKKLSETQMAGVSYTQGFRTGGYYINQRTLTAHYYNPEKAHSYELFYKGSFLDNRLLLNANLFHTKYINQQIEIRPDPNDAFYRETQNAASSRTWGFEIEPTWKVNNRLSTFASIGYLDTKFLEFDHFSYGDLSGQPLPEAPKWTVGLGGHYQFGNGFYVGGDAKYTSGYQAVFGIAPQDSIDSRIIVNAQTGIRRGNWSVNAFVENLLDERYYTGIDRDANPVFAQMGLGRSIGIRANLKF</sequence>
<dbReference type="SMART" id="SM00965">
    <property type="entry name" value="STN"/>
    <property type="match status" value="1"/>
</dbReference>
<comment type="caution">
    <text evidence="15">The sequence shown here is derived from an EMBL/GenBank/DDBJ whole genome shotgun (WGS) entry which is preliminary data.</text>
</comment>
<evidence type="ECO:0000256" key="8">
    <source>
        <dbReference type="ARBA" id="ARBA00023077"/>
    </source>
</evidence>
<evidence type="ECO:0000256" key="5">
    <source>
        <dbReference type="ARBA" id="ARBA00022692"/>
    </source>
</evidence>
<evidence type="ECO:0000256" key="11">
    <source>
        <dbReference type="PROSITE-ProRule" id="PRU01360"/>
    </source>
</evidence>
<dbReference type="GO" id="GO:0006826">
    <property type="term" value="P:iron ion transport"/>
    <property type="evidence" value="ECO:0007669"/>
    <property type="project" value="UniProtKB-KW"/>
</dbReference>
<dbReference type="Gene3D" id="3.55.50.30">
    <property type="match status" value="1"/>
</dbReference>
<evidence type="ECO:0000256" key="2">
    <source>
        <dbReference type="ARBA" id="ARBA00022448"/>
    </source>
</evidence>
<dbReference type="RefSeq" id="WP_188395933.1">
    <property type="nucleotide sequence ID" value="NZ_BMCG01000003.1"/>
</dbReference>
<keyword evidence="7" id="KW-0406">Ion transport</keyword>
<dbReference type="InterPro" id="IPR036942">
    <property type="entry name" value="Beta-barrel_TonB_sf"/>
</dbReference>
<keyword evidence="3 11" id="KW-1134">Transmembrane beta strand</keyword>
<evidence type="ECO:0000256" key="3">
    <source>
        <dbReference type="ARBA" id="ARBA00022452"/>
    </source>
</evidence>
<dbReference type="GO" id="GO:0009279">
    <property type="term" value="C:cell outer membrane"/>
    <property type="evidence" value="ECO:0007669"/>
    <property type="project" value="UniProtKB-SubCell"/>
</dbReference>
<dbReference type="InterPro" id="IPR000531">
    <property type="entry name" value="Beta-barrel_TonB"/>
</dbReference>
<reference evidence="15" key="1">
    <citation type="journal article" date="2014" name="Int. J. Syst. Evol. Microbiol.">
        <title>Complete genome sequence of Corynebacterium casei LMG S-19264T (=DSM 44701T), isolated from a smear-ripened cheese.</title>
        <authorList>
            <consortium name="US DOE Joint Genome Institute (JGI-PGF)"/>
            <person name="Walter F."/>
            <person name="Albersmeier A."/>
            <person name="Kalinowski J."/>
            <person name="Ruckert C."/>
        </authorList>
    </citation>
    <scope>NUCLEOTIDE SEQUENCE</scope>
    <source>
        <strain evidence="15">CCM 7086</strain>
    </source>
</reference>
<organism evidence="15 16">
    <name type="scientific">Oxalicibacterium flavum</name>
    <dbReference type="NCBI Taxonomy" id="179467"/>
    <lineage>
        <taxon>Bacteria</taxon>
        <taxon>Pseudomonadati</taxon>
        <taxon>Pseudomonadota</taxon>
        <taxon>Betaproteobacteria</taxon>
        <taxon>Burkholderiales</taxon>
        <taxon>Oxalobacteraceae</taxon>
        <taxon>Oxalicibacterium</taxon>
    </lineage>
</organism>
<accession>A0A8J2UL25</accession>
<protein>
    <submittedName>
        <fullName evidence="15">TonB-dependent receptor</fullName>
    </submittedName>
</protein>
<feature type="domain" description="Secretin/TonB short N-terminal" evidence="14">
    <location>
        <begin position="49"/>
        <end position="100"/>
    </location>
</feature>
<evidence type="ECO:0000256" key="12">
    <source>
        <dbReference type="RuleBase" id="RU003357"/>
    </source>
</evidence>
<keyword evidence="10 11" id="KW-0998">Cell outer membrane</keyword>
<dbReference type="InterPro" id="IPR011662">
    <property type="entry name" value="Secretin/TonB_short_N"/>
</dbReference>
<evidence type="ECO:0000256" key="10">
    <source>
        <dbReference type="ARBA" id="ARBA00023237"/>
    </source>
</evidence>
<gene>
    <name evidence="15" type="ORF">GCM10007205_18560</name>
</gene>
<evidence type="ECO:0000256" key="13">
    <source>
        <dbReference type="SAM" id="SignalP"/>
    </source>
</evidence>
<evidence type="ECO:0000313" key="16">
    <source>
        <dbReference type="Proteomes" id="UP000620266"/>
    </source>
</evidence>
<evidence type="ECO:0000256" key="4">
    <source>
        <dbReference type="ARBA" id="ARBA00022496"/>
    </source>
</evidence>
<keyword evidence="8 12" id="KW-0798">TonB box</keyword>
<dbReference type="Pfam" id="PF07715">
    <property type="entry name" value="Plug"/>
    <property type="match status" value="1"/>
</dbReference>
<keyword evidence="4" id="KW-0410">Iron transport</keyword>
<name>A0A8J2UL25_9BURK</name>
<dbReference type="PANTHER" id="PTHR32552">
    <property type="entry name" value="FERRICHROME IRON RECEPTOR-RELATED"/>
    <property type="match status" value="1"/>
</dbReference>
<keyword evidence="2 11" id="KW-0813">Transport</keyword>
<evidence type="ECO:0000256" key="1">
    <source>
        <dbReference type="ARBA" id="ARBA00004571"/>
    </source>
</evidence>
<proteinExistence type="inferred from homology"/>
<dbReference type="PANTHER" id="PTHR32552:SF81">
    <property type="entry name" value="TONB-DEPENDENT OUTER MEMBRANE RECEPTOR"/>
    <property type="match status" value="1"/>
</dbReference>
<dbReference type="Proteomes" id="UP000620266">
    <property type="component" value="Unassembled WGS sequence"/>
</dbReference>
<evidence type="ECO:0000256" key="6">
    <source>
        <dbReference type="ARBA" id="ARBA00023004"/>
    </source>
</evidence>
<comment type="subcellular location">
    <subcellularLocation>
        <location evidence="1 11">Cell outer membrane</location>
        <topology evidence="1 11">Multi-pass membrane protein</topology>
    </subcellularLocation>
</comment>
<dbReference type="PROSITE" id="PS52016">
    <property type="entry name" value="TONB_DEPENDENT_REC_3"/>
    <property type="match status" value="1"/>
</dbReference>
<dbReference type="InterPro" id="IPR012910">
    <property type="entry name" value="Plug_dom"/>
</dbReference>
<evidence type="ECO:0000259" key="14">
    <source>
        <dbReference type="SMART" id="SM00965"/>
    </source>
</evidence>
<keyword evidence="13" id="KW-0732">Signal</keyword>
<evidence type="ECO:0000313" key="15">
    <source>
        <dbReference type="EMBL" id="GGC09724.1"/>
    </source>
</evidence>
<dbReference type="EMBL" id="BMCG01000003">
    <property type="protein sequence ID" value="GGC09724.1"/>
    <property type="molecule type" value="Genomic_DNA"/>
</dbReference>
<reference evidence="15" key="2">
    <citation type="submission" date="2020-09" db="EMBL/GenBank/DDBJ databases">
        <authorList>
            <person name="Sun Q."/>
            <person name="Sedlacek I."/>
        </authorList>
    </citation>
    <scope>NUCLEOTIDE SEQUENCE</scope>
    <source>
        <strain evidence="15">CCM 7086</strain>
    </source>
</reference>
<feature type="signal peptide" evidence="13">
    <location>
        <begin position="1"/>
        <end position="18"/>
    </location>
</feature>
<dbReference type="Pfam" id="PF00593">
    <property type="entry name" value="TonB_dep_Rec_b-barrel"/>
    <property type="match status" value="1"/>
</dbReference>
<dbReference type="InterPro" id="IPR039426">
    <property type="entry name" value="TonB-dep_rcpt-like"/>
</dbReference>
<keyword evidence="15" id="KW-0675">Receptor</keyword>
<dbReference type="AlphaFoldDB" id="A0A8J2UL25"/>
<dbReference type="CDD" id="cd01347">
    <property type="entry name" value="ligand_gated_channel"/>
    <property type="match status" value="1"/>
</dbReference>
<keyword evidence="16" id="KW-1185">Reference proteome</keyword>
<comment type="similarity">
    <text evidence="11 12">Belongs to the TonB-dependent receptor family.</text>
</comment>
<keyword evidence="9 11" id="KW-0472">Membrane</keyword>
<dbReference type="Gene3D" id="2.40.170.20">
    <property type="entry name" value="TonB-dependent receptor, beta-barrel domain"/>
    <property type="match status" value="1"/>
</dbReference>
<keyword evidence="5 11" id="KW-0812">Transmembrane</keyword>
<keyword evidence="6" id="KW-0408">Iron</keyword>
<evidence type="ECO:0000256" key="7">
    <source>
        <dbReference type="ARBA" id="ARBA00023065"/>
    </source>
</evidence>
<evidence type="ECO:0000256" key="9">
    <source>
        <dbReference type="ARBA" id="ARBA00023136"/>
    </source>
</evidence>
<dbReference type="Pfam" id="PF07660">
    <property type="entry name" value="STN"/>
    <property type="match status" value="1"/>
</dbReference>